<proteinExistence type="predicted"/>
<evidence type="ECO:0000256" key="1">
    <source>
        <dbReference type="SAM" id="MobiDB-lite"/>
    </source>
</evidence>
<evidence type="ECO:0008006" key="4">
    <source>
        <dbReference type="Google" id="ProtNLM"/>
    </source>
</evidence>
<dbReference type="RefSeq" id="WP_344241827.1">
    <property type="nucleotide sequence ID" value="NZ_BAAAHH010000012.1"/>
</dbReference>
<dbReference type="InterPro" id="IPR010451">
    <property type="entry name" value="Acetoacetate_decarboxylase"/>
</dbReference>
<reference evidence="3" key="1">
    <citation type="journal article" date="2019" name="Int. J. Syst. Evol. Microbiol.">
        <title>The Global Catalogue of Microorganisms (GCM) 10K type strain sequencing project: providing services to taxonomists for standard genome sequencing and annotation.</title>
        <authorList>
            <consortium name="The Broad Institute Genomics Platform"/>
            <consortium name="The Broad Institute Genome Sequencing Center for Infectious Disease"/>
            <person name="Wu L."/>
            <person name="Ma J."/>
        </authorList>
    </citation>
    <scope>NUCLEOTIDE SEQUENCE [LARGE SCALE GENOMIC DNA]</scope>
    <source>
        <strain evidence="3">JCM 10696</strain>
    </source>
</reference>
<dbReference type="SUPFAM" id="SSF160104">
    <property type="entry name" value="Acetoacetate decarboxylase-like"/>
    <property type="match status" value="1"/>
</dbReference>
<dbReference type="Proteomes" id="UP001500665">
    <property type="component" value="Unassembled WGS sequence"/>
</dbReference>
<organism evidence="2 3">
    <name type="scientific">Actinocorallia libanotica</name>
    <dbReference type="NCBI Taxonomy" id="46162"/>
    <lineage>
        <taxon>Bacteria</taxon>
        <taxon>Bacillati</taxon>
        <taxon>Actinomycetota</taxon>
        <taxon>Actinomycetes</taxon>
        <taxon>Streptosporangiales</taxon>
        <taxon>Thermomonosporaceae</taxon>
        <taxon>Actinocorallia</taxon>
    </lineage>
</organism>
<dbReference type="Pfam" id="PF06314">
    <property type="entry name" value="ADC"/>
    <property type="match status" value="1"/>
</dbReference>
<keyword evidence="3" id="KW-1185">Reference proteome</keyword>
<evidence type="ECO:0000313" key="3">
    <source>
        <dbReference type="Proteomes" id="UP001500665"/>
    </source>
</evidence>
<protein>
    <recommendedName>
        <fullName evidence="4">Acetoacetate decarboxylase</fullName>
    </recommendedName>
</protein>
<dbReference type="InterPro" id="IPR023375">
    <property type="entry name" value="ADC_dom_sf"/>
</dbReference>
<gene>
    <name evidence="2" type="ORF">GCM10009550_34360</name>
</gene>
<evidence type="ECO:0000313" key="2">
    <source>
        <dbReference type="EMBL" id="GAA0952945.1"/>
    </source>
</evidence>
<accession>A0ABP4BP35</accession>
<comment type="caution">
    <text evidence="2">The sequence shown here is derived from an EMBL/GenBank/DDBJ whole genome shotgun (WGS) entry which is preliminary data.</text>
</comment>
<dbReference type="Gene3D" id="2.40.400.10">
    <property type="entry name" value="Acetoacetate decarboxylase-like"/>
    <property type="match status" value="1"/>
</dbReference>
<sequence length="251" mass="27667">MSLTRWIREPAPPSSGLTDGVPPLPSLEAVYLTDPAALAEVLPPPLTPPAQPRVHVRVTDIDLAFGEHRYKELVGYFAVEAELDGEPGEYPLLIPIDLEPAIALSRERFGEPKKLADIELTRTEDGAVHAAITRQGVTFIEMTGQITGDLPVPEPYPARQFWYKFQPAVSGVGFDGDPLLIRLEQVRVPERIEAVEGELVLRELPGCPVVDLPILSTPTLRWVRRSSRNEPKVVGPVDPAAFAPHAQIRYQ</sequence>
<dbReference type="EMBL" id="BAAAHH010000012">
    <property type="protein sequence ID" value="GAA0952945.1"/>
    <property type="molecule type" value="Genomic_DNA"/>
</dbReference>
<feature type="region of interest" description="Disordered" evidence="1">
    <location>
        <begin position="1"/>
        <end position="21"/>
    </location>
</feature>
<name>A0ABP4BP35_9ACTN</name>